<dbReference type="OMA" id="ASTETHW"/>
<proteinExistence type="predicted"/>
<name>G9NID7_HYPAI</name>
<feature type="domain" description="C2H2-type" evidence="2">
    <location>
        <begin position="505"/>
        <end position="532"/>
    </location>
</feature>
<dbReference type="AlphaFoldDB" id="G9NID7"/>
<comment type="caution">
    <text evidence="3">The sequence shown here is derived from an EMBL/GenBank/DDBJ whole genome shotgun (WGS) entry which is preliminary data.</text>
</comment>
<accession>G9NID7</accession>
<dbReference type="PROSITE" id="PS00028">
    <property type="entry name" value="ZINC_FINGER_C2H2_1"/>
    <property type="match status" value="1"/>
</dbReference>
<dbReference type="Gene3D" id="3.30.160.60">
    <property type="entry name" value="Classic Zinc Finger"/>
    <property type="match status" value="1"/>
</dbReference>
<keyword evidence="4" id="KW-1185">Reference proteome</keyword>
<keyword evidence="1" id="KW-0863">Zinc-finger</keyword>
<dbReference type="eggNOG" id="KOG1721">
    <property type="taxonomic scope" value="Eukaryota"/>
</dbReference>
<keyword evidence="1" id="KW-0862">Zinc</keyword>
<evidence type="ECO:0000259" key="2">
    <source>
        <dbReference type="PROSITE" id="PS50157"/>
    </source>
</evidence>
<dbReference type="Proteomes" id="UP000005426">
    <property type="component" value="Unassembled WGS sequence"/>
</dbReference>
<evidence type="ECO:0000256" key="1">
    <source>
        <dbReference type="PROSITE-ProRule" id="PRU00042"/>
    </source>
</evidence>
<sequence>MSANHRQLVFDKALEEFKRYLKPRELEDLKATTSENLSRIIGEIQTRQHWERRPQNLSRLDRFLEAINQYEQVVKTFCNNNDVVPFLRATSADPEAFNELLDTYKGIGESLPLLTQYQTLFQAKPHMVQNLWLIYDDVLAFHSIIFRYFQQPQWRSLFAETWNTCKSRIFTIIANISRRRSLIESQANPSQIEDVHKDVQNSRQIDKLACLCIDYLNLPAFRNPPTRERILNGDYCFMDYAVVHWLGHLEAGVTFQSNDHEHLMNQLAESLEIFTNHHWSEPSANLTLANRHKERLQFFKVLDFYEKLDKTAASTKKHLKLFGEMKEEEVALNHVHVVGQVRKALEQMVTRPSEAPLQKMIQQVYGANLFKCPRSSCEFFTTGFSSDTERVKHVSKHDRPFRCRDERCTGFSWGFASLPERDRHVKETHTMVVALDQEFPTDQDVELSIQAHRPAVYIGQGVEQTVPSEAVESQTIAGSTESPRSELEAEIQHIPRQTRPRRADFQCEFCSKVFTRRFNLKSHLLTHTTTRKHVQ</sequence>
<protein>
    <recommendedName>
        <fullName evidence="2">C2H2-type domain-containing protein</fullName>
    </recommendedName>
</protein>
<dbReference type="PROSITE" id="PS50157">
    <property type="entry name" value="ZINC_FINGER_C2H2_2"/>
    <property type="match status" value="1"/>
</dbReference>
<dbReference type="SUPFAM" id="SSF57667">
    <property type="entry name" value="beta-beta-alpha zinc fingers"/>
    <property type="match status" value="1"/>
</dbReference>
<dbReference type="OrthoDB" id="21416at2759"/>
<organism evidence="3 4">
    <name type="scientific">Hypocrea atroviridis (strain ATCC 20476 / IMI 206040)</name>
    <name type="common">Trichoderma atroviride</name>
    <dbReference type="NCBI Taxonomy" id="452589"/>
    <lineage>
        <taxon>Eukaryota</taxon>
        <taxon>Fungi</taxon>
        <taxon>Dikarya</taxon>
        <taxon>Ascomycota</taxon>
        <taxon>Pezizomycotina</taxon>
        <taxon>Sordariomycetes</taxon>
        <taxon>Hypocreomycetidae</taxon>
        <taxon>Hypocreales</taxon>
        <taxon>Hypocreaceae</taxon>
        <taxon>Trichoderma</taxon>
    </lineage>
</organism>
<dbReference type="GO" id="GO:0008270">
    <property type="term" value="F:zinc ion binding"/>
    <property type="evidence" value="ECO:0007669"/>
    <property type="project" value="UniProtKB-KW"/>
</dbReference>
<keyword evidence="1" id="KW-0479">Metal-binding</keyword>
<dbReference type="InterPro" id="IPR036236">
    <property type="entry name" value="Znf_C2H2_sf"/>
</dbReference>
<evidence type="ECO:0000313" key="4">
    <source>
        <dbReference type="Proteomes" id="UP000005426"/>
    </source>
</evidence>
<evidence type="ECO:0000313" key="3">
    <source>
        <dbReference type="EMBL" id="EHK49550.1"/>
    </source>
</evidence>
<dbReference type="InterPro" id="IPR013087">
    <property type="entry name" value="Znf_C2H2_type"/>
</dbReference>
<gene>
    <name evidence="3" type="ORF">TRIATDRAFT_280742</name>
</gene>
<reference evidence="3 4" key="1">
    <citation type="journal article" date="2011" name="Genome Biol.">
        <title>Comparative genome sequence analysis underscores mycoparasitism as the ancestral life style of Trichoderma.</title>
        <authorList>
            <person name="Kubicek C.P."/>
            <person name="Herrera-Estrella A."/>
            <person name="Seidl-Seiboth V."/>
            <person name="Martinez D.A."/>
            <person name="Druzhinina I.S."/>
            <person name="Thon M."/>
            <person name="Zeilinger S."/>
            <person name="Casas-Flores S."/>
            <person name="Horwitz B.A."/>
            <person name="Mukherjee P.K."/>
            <person name="Mukherjee M."/>
            <person name="Kredics L."/>
            <person name="Alcaraz L.D."/>
            <person name="Aerts A."/>
            <person name="Antal Z."/>
            <person name="Atanasova L."/>
            <person name="Cervantes-Badillo M.G."/>
            <person name="Challacombe J."/>
            <person name="Chertkov O."/>
            <person name="McCluskey K."/>
            <person name="Coulpier F."/>
            <person name="Deshpande N."/>
            <person name="von Doehren H."/>
            <person name="Ebbole D.J."/>
            <person name="Esquivel-Naranjo E.U."/>
            <person name="Fekete E."/>
            <person name="Flipphi M."/>
            <person name="Glaser F."/>
            <person name="Gomez-Rodriguez E.Y."/>
            <person name="Gruber S."/>
            <person name="Han C."/>
            <person name="Henrissat B."/>
            <person name="Hermosa R."/>
            <person name="Hernandez-Onate M."/>
            <person name="Karaffa L."/>
            <person name="Kosti I."/>
            <person name="Le Crom S."/>
            <person name="Lindquist E."/>
            <person name="Lucas S."/>
            <person name="Luebeck M."/>
            <person name="Luebeck P.S."/>
            <person name="Margeot A."/>
            <person name="Metz B."/>
            <person name="Misra M."/>
            <person name="Nevalainen H."/>
            <person name="Omann M."/>
            <person name="Packer N."/>
            <person name="Perrone G."/>
            <person name="Uresti-Rivera E.E."/>
            <person name="Salamov A."/>
            <person name="Schmoll M."/>
            <person name="Seiboth B."/>
            <person name="Shapiro H."/>
            <person name="Sukno S."/>
            <person name="Tamayo-Ramos J.A."/>
            <person name="Tisch D."/>
            <person name="Wiest A."/>
            <person name="Wilkinson H.H."/>
            <person name="Zhang M."/>
            <person name="Coutinho P.M."/>
            <person name="Kenerley C.M."/>
            <person name="Monte E."/>
            <person name="Baker S.E."/>
            <person name="Grigoriev I.V."/>
        </authorList>
    </citation>
    <scope>NUCLEOTIDE SEQUENCE [LARGE SCALE GENOMIC DNA]</scope>
    <source>
        <strain evidence="4">ATCC 20476 / IMI 206040</strain>
    </source>
</reference>
<dbReference type="HOGENOM" id="CLU_509051_0_0_1"/>
<dbReference type="EMBL" id="ABDG02000016">
    <property type="protein sequence ID" value="EHK49550.1"/>
    <property type="molecule type" value="Genomic_DNA"/>
</dbReference>
<dbReference type="SMART" id="SM00355">
    <property type="entry name" value="ZnF_C2H2"/>
    <property type="match status" value="3"/>
</dbReference>